<evidence type="ECO:0000313" key="1">
    <source>
        <dbReference type="EMBL" id="TFB02305.1"/>
    </source>
</evidence>
<dbReference type="GeneID" id="300577567"/>
<accession>A0ABY2H4K9</accession>
<sequence>MYGGTDVRERTRVGCESIESIQAWMGDRGKGLSLTAVNLKRLWIRSYEALRTQVTLLRKVPSLGSDVRVPASDATAILDLGWQGGKKSCRDEPTILVRKT</sequence>
<protein>
    <submittedName>
        <fullName evidence="1">Uncharacterized protein</fullName>
    </submittedName>
</protein>
<dbReference type="Proteomes" id="UP001642720">
    <property type="component" value="Unassembled WGS sequence"/>
</dbReference>
<name>A0ABY2H4K9_9HYPO</name>
<organism evidence="1 2">
    <name type="scientific">Trichoderma ghanense</name>
    <dbReference type="NCBI Taxonomy" id="65468"/>
    <lineage>
        <taxon>Eukaryota</taxon>
        <taxon>Fungi</taxon>
        <taxon>Dikarya</taxon>
        <taxon>Ascomycota</taxon>
        <taxon>Pezizomycotina</taxon>
        <taxon>Sordariomycetes</taxon>
        <taxon>Hypocreomycetidae</taxon>
        <taxon>Hypocreales</taxon>
        <taxon>Hypocreaceae</taxon>
        <taxon>Trichoderma</taxon>
    </lineage>
</organism>
<reference evidence="1 2" key="1">
    <citation type="submission" date="2018-01" db="EMBL/GenBank/DDBJ databases">
        <title>Genome characterization of the sugarcane-associated fungus Trichoderma ghanense CCMA-1212 and their application in lignocelulose bioconversion.</title>
        <authorList>
            <person name="Steindorff A.S."/>
            <person name="Mendes T.D."/>
            <person name="Vilela E.S.D."/>
            <person name="Rodrigues D.S."/>
            <person name="Formighieri E.F."/>
            <person name="Melo I.S."/>
            <person name="Favaro L.C.L."/>
        </authorList>
    </citation>
    <scope>NUCLEOTIDE SEQUENCE [LARGE SCALE GENOMIC DNA]</scope>
    <source>
        <strain evidence="1 2">CCMA-1212</strain>
    </source>
</reference>
<dbReference type="RefSeq" id="XP_073558506.1">
    <property type="nucleotide sequence ID" value="XM_073703117.1"/>
</dbReference>
<comment type="caution">
    <text evidence="1">The sequence shown here is derived from an EMBL/GenBank/DDBJ whole genome shotgun (WGS) entry which is preliminary data.</text>
</comment>
<keyword evidence="2" id="KW-1185">Reference proteome</keyword>
<dbReference type="EMBL" id="PPTA01000007">
    <property type="protein sequence ID" value="TFB02305.1"/>
    <property type="molecule type" value="Genomic_DNA"/>
</dbReference>
<gene>
    <name evidence="1" type="ORF">CCMA1212_005872</name>
</gene>
<proteinExistence type="predicted"/>
<evidence type="ECO:0000313" key="2">
    <source>
        <dbReference type="Proteomes" id="UP001642720"/>
    </source>
</evidence>